<name>A0A5C6F488_9BACT</name>
<dbReference type="AlphaFoldDB" id="A0A5C6F488"/>
<gene>
    <name evidence="1" type="ORF">Poly51_33380</name>
</gene>
<keyword evidence="2" id="KW-1185">Reference proteome</keyword>
<dbReference type="RefSeq" id="WP_146458804.1">
    <property type="nucleotide sequence ID" value="NZ_SJPW01000004.1"/>
</dbReference>
<reference evidence="1 2" key="1">
    <citation type="submission" date="2019-02" db="EMBL/GenBank/DDBJ databases">
        <title>Deep-cultivation of Planctomycetes and their phenomic and genomic characterization uncovers novel biology.</title>
        <authorList>
            <person name="Wiegand S."/>
            <person name="Jogler M."/>
            <person name="Boedeker C."/>
            <person name="Pinto D."/>
            <person name="Vollmers J."/>
            <person name="Rivas-Marin E."/>
            <person name="Kohn T."/>
            <person name="Peeters S.H."/>
            <person name="Heuer A."/>
            <person name="Rast P."/>
            <person name="Oberbeckmann S."/>
            <person name="Bunk B."/>
            <person name="Jeske O."/>
            <person name="Meyerdierks A."/>
            <person name="Storesund J.E."/>
            <person name="Kallscheuer N."/>
            <person name="Luecker S."/>
            <person name="Lage O.M."/>
            <person name="Pohl T."/>
            <person name="Merkel B.J."/>
            <person name="Hornburger P."/>
            <person name="Mueller R.-W."/>
            <person name="Bruemmer F."/>
            <person name="Labrenz M."/>
            <person name="Spormann A.M."/>
            <person name="Op Den Camp H."/>
            <person name="Overmann J."/>
            <person name="Amann R."/>
            <person name="Jetten M.S.M."/>
            <person name="Mascher T."/>
            <person name="Medema M.H."/>
            <person name="Devos D.P."/>
            <person name="Kaster A.-K."/>
            <person name="Ovreas L."/>
            <person name="Rohde M."/>
            <person name="Galperin M.Y."/>
            <person name="Jogler C."/>
        </authorList>
    </citation>
    <scope>NUCLEOTIDE SEQUENCE [LARGE SCALE GENOMIC DNA]</scope>
    <source>
        <strain evidence="1 2">Poly51</strain>
    </source>
</reference>
<evidence type="ECO:0000313" key="2">
    <source>
        <dbReference type="Proteomes" id="UP000318288"/>
    </source>
</evidence>
<proteinExistence type="predicted"/>
<dbReference type="Proteomes" id="UP000318288">
    <property type="component" value="Unassembled WGS sequence"/>
</dbReference>
<comment type="caution">
    <text evidence="1">The sequence shown here is derived from an EMBL/GenBank/DDBJ whole genome shotgun (WGS) entry which is preliminary data.</text>
</comment>
<accession>A0A5C6F488</accession>
<protein>
    <submittedName>
        <fullName evidence="1">Uncharacterized protein</fullName>
    </submittedName>
</protein>
<organism evidence="1 2">
    <name type="scientific">Rubripirellula tenax</name>
    <dbReference type="NCBI Taxonomy" id="2528015"/>
    <lineage>
        <taxon>Bacteria</taxon>
        <taxon>Pseudomonadati</taxon>
        <taxon>Planctomycetota</taxon>
        <taxon>Planctomycetia</taxon>
        <taxon>Pirellulales</taxon>
        <taxon>Pirellulaceae</taxon>
        <taxon>Rubripirellula</taxon>
    </lineage>
</organism>
<evidence type="ECO:0000313" key="1">
    <source>
        <dbReference type="EMBL" id="TWU54619.1"/>
    </source>
</evidence>
<dbReference type="EMBL" id="SJPW01000004">
    <property type="protein sequence ID" value="TWU54619.1"/>
    <property type="molecule type" value="Genomic_DNA"/>
</dbReference>
<sequence length="60" mass="6456">MTRYIFVTVVCFCLVQFVGCGGGSKEPGVAAKPDEISAYMAAHPELEFDTTDPDVTPSQE</sequence>